<evidence type="ECO:0000256" key="2">
    <source>
        <dbReference type="ARBA" id="ARBA00022679"/>
    </source>
</evidence>
<evidence type="ECO:0000313" key="6">
    <source>
        <dbReference type="Proteomes" id="UP001165667"/>
    </source>
</evidence>
<accession>A0AA41YT93</accession>
<dbReference type="EMBL" id="JAMOIM010000004">
    <property type="protein sequence ID" value="MCW6508174.1"/>
    <property type="molecule type" value="Genomic_DNA"/>
</dbReference>
<evidence type="ECO:0000256" key="1">
    <source>
        <dbReference type="ARBA" id="ARBA00010990"/>
    </source>
</evidence>
<dbReference type="Gene3D" id="3.90.470.20">
    <property type="entry name" value="4'-phosphopantetheinyl transferase domain"/>
    <property type="match status" value="2"/>
</dbReference>
<dbReference type="InterPro" id="IPR008278">
    <property type="entry name" value="4-PPantetheinyl_Trfase_dom"/>
</dbReference>
<dbReference type="InterPro" id="IPR050559">
    <property type="entry name" value="P-Pant_transferase_sf"/>
</dbReference>
<dbReference type="GO" id="GO:0005829">
    <property type="term" value="C:cytosol"/>
    <property type="evidence" value="ECO:0007669"/>
    <property type="project" value="TreeGrafter"/>
</dbReference>
<dbReference type="InterPro" id="IPR055066">
    <property type="entry name" value="AASDHPPT_N"/>
</dbReference>
<dbReference type="Pfam" id="PF22624">
    <property type="entry name" value="AASDHPPT_N"/>
    <property type="match status" value="1"/>
</dbReference>
<dbReference type="Proteomes" id="UP001165667">
    <property type="component" value="Unassembled WGS sequence"/>
</dbReference>
<dbReference type="InterPro" id="IPR037143">
    <property type="entry name" value="4-PPantetheinyl_Trfase_dom_sf"/>
</dbReference>
<evidence type="ECO:0000313" key="5">
    <source>
        <dbReference type="EMBL" id="MCW6508174.1"/>
    </source>
</evidence>
<dbReference type="PANTHER" id="PTHR12215:SF10">
    <property type="entry name" value="L-AMINOADIPATE-SEMIALDEHYDE DEHYDROGENASE-PHOSPHOPANTETHEINYL TRANSFERASE"/>
    <property type="match status" value="1"/>
</dbReference>
<reference evidence="5" key="1">
    <citation type="submission" date="2022-05" db="EMBL/GenBank/DDBJ databases">
        <authorList>
            <person name="Pankratov T."/>
        </authorList>
    </citation>
    <scope>NUCLEOTIDE SEQUENCE</scope>
    <source>
        <strain evidence="5">BP6-180914</strain>
    </source>
</reference>
<comment type="similarity">
    <text evidence="1">Belongs to the P-Pant transferase superfamily. Gsp/Sfp/HetI/AcpT family.</text>
</comment>
<evidence type="ECO:0000259" key="4">
    <source>
        <dbReference type="Pfam" id="PF22624"/>
    </source>
</evidence>
<dbReference type="GO" id="GO:0019878">
    <property type="term" value="P:lysine biosynthetic process via aminoadipic acid"/>
    <property type="evidence" value="ECO:0007669"/>
    <property type="project" value="TreeGrafter"/>
</dbReference>
<organism evidence="5 6">
    <name type="scientific">Lichenifustis flavocetrariae</name>
    <dbReference type="NCBI Taxonomy" id="2949735"/>
    <lineage>
        <taxon>Bacteria</taxon>
        <taxon>Pseudomonadati</taxon>
        <taxon>Pseudomonadota</taxon>
        <taxon>Alphaproteobacteria</taxon>
        <taxon>Hyphomicrobiales</taxon>
        <taxon>Lichenihabitantaceae</taxon>
        <taxon>Lichenifustis</taxon>
    </lineage>
</organism>
<keyword evidence="6" id="KW-1185">Reference proteome</keyword>
<dbReference type="PANTHER" id="PTHR12215">
    <property type="entry name" value="PHOSPHOPANTETHEINE TRANSFERASE"/>
    <property type="match status" value="1"/>
</dbReference>
<dbReference type="GO" id="GO:0008897">
    <property type="term" value="F:holo-[acyl-carrier-protein] synthase activity"/>
    <property type="evidence" value="ECO:0007669"/>
    <property type="project" value="InterPro"/>
</dbReference>
<feature type="domain" description="4'-phosphopantetheinyl transferase" evidence="3">
    <location>
        <begin position="118"/>
        <end position="221"/>
    </location>
</feature>
<gene>
    <name evidence="5" type="ORF">M8523_09070</name>
</gene>
<dbReference type="SUPFAM" id="SSF56214">
    <property type="entry name" value="4'-phosphopantetheinyl transferase"/>
    <property type="match status" value="2"/>
</dbReference>
<feature type="domain" description="4'-phosphopantetheinyl transferase N-terminal" evidence="4">
    <location>
        <begin position="26"/>
        <end position="113"/>
    </location>
</feature>
<dbReference type="Pfam" id="PF01648">
    <property type="entry name" value="ACPS"/>
    <property type="match status" value="1"/>
</dbReference>
<comment type="caution">
    <text evidence="5">The sequence shown here is derived from an EMBL/GenBank/DDBJ whole genome shotgun (WGS) entry which is preliminary data.</text>
</comment>
<protein>
    <submittedName>
        <fullName evidence="5">4'-phosphopantetheinyl transferase superfamily protein</fullName>
    </submittedName>
</protein>
<name>A0AA41YT93_9HYPH</name>
<dbReference type="RefSeq" id="WP_282584517.1">
    <property type="nucleotide sequence ID" value="NZ_JAMOIM010000004.1"/>
</dbReference>
<dbReference type="GO" id="GO:0000287">
    <property type="term" value="F:magnesium ion binding"/>
    <property type="evidence" value="ECO:0007669"/>
    <property type="project" value="InterPro"/>
</dbReference>
<sequence>MMPIRDAIPDDTVLLHWLVLDEIEDDELDTLTDLLDSGDRAKAERCRSPTDRKASLASHALIRATLSRYAPFFPAEWRFAAGLYGKPEIDAGPDEPPMRFNLSHTCGLAAVAVSSRDPVGIDVERVDSARLALDFALATFAPAEGDYLRRLPAAAQTAAAYRFWTLKEAYLKAVGLGLSVPLKQFAFTLDGPSIEFTHRIADDPARWRFHQCQPTSDHMLALAVRRDRPGELRIDARATTVADLLGR</sequence>
<proteinExistence type="inferred from homology"/>
<dbReference type="AlphaFoldDB" id="A0AA41YT93"/>
<evidence type="ECO:0000259" key="3">
    <source>
        <dbReference type="Pfam" id="PF01648"/>
    </source>
</evidence>
<keyword evidence="2 5" id="KW-0808">Transferase</keyword>